<sequence>MSTEKVLFVVTQTERMPADILKLQVAYPSTVGLAIRADGSAVASNSCATCRCALAREVRRQTVGHCLGCDQILHETLLMD</sequence>
<evidence type="ECO:0000313" key="1">
    <source>
        <dbReference type="EMBL" id="KKL36509.1"/>
    </source>
</evidence>
<gene>
    <name evidence="1" type="ORF">WR31_25345</name>
</gene>
<protein>
    <submittedName>
        <fullName evidence="1">Uncharacterized protein</fullName>
    </submittedName>
</protein>
<dbReference type="EMBL" id="LASD01000010">
    <property type="protein sequence ID" value="KKL36509.1"/>
    <property type="molecule type" value="Genomic_DNA"/>
</dbReference>
<dbReference type="Proteomes" id="UP000034400">
    <property type="component" value="Unassembled WGS sequence"/>
</dbReference>
<proteinExistence type="predicted"/>
<dbReference type="AlphaFoldDB" id="A0ABD4AQ34"/>
<name>A0ABD4AQ34_9BURK</name>
<accession>A0ABD4AQ34</accession>
<evidence type="ECO:0000313" key="2">
    <source>
        <dbReference type="Proteomes" id="UP000034400"/>
    </source>
</evidence>
<reference evidence="1 2" key="1">
    <citation type="submission" date="2015-03" db="EMBL/GenBank/DDBJ databases">
        <title>Draft genome sequences of the Burkholderia contaminans strains LMG 23361 and FFH2055 and Burkholderia cenocepacia K56-2.</title>
        <authorList>
            <person name="Bloodworth R.A."/>
            <person name="Selin C."/>
            <person name="Lopez De Volder M.A."/>
            <person name="Degrossi J."/>
            <person name="Drevinek P."/>
            <person name="Galanternik L."/>
            <person name="Cardona S.T."/>
        </authorList>
    </citation>
    <scope>NUCLEOTIDE SEQUENCE [LARGE SCALE GENOMIC DNA]</scope>
    <source>
        <strain evidence="1 2">LMG 23361</strain>
    </source>
</reference>
<comment type="caution">
    <text evidence="1">The sequence shown here is derived from an EMBL/GenBank/DDBJ whole genome shotgun (WGS) entry which is preliminary data.</text>
</comment>
<organism evidence="1 2">
    <name type="scientific">Burkholderia contaminans LMG 23361</name>
    <dbReference type="NCBI Taxonomy" id="1334628"/>
    <lineage>
        <taxon>Bacteria</taxon>
        <taxon>Pseudomonadati</taxon>
        <taxon>Pseudomonadota</taxon>
        <taxon>Betaproteobacteria</taxon>
        <taxon>Burkholderiales</taxon>
        <taxon>Burkholderiaceae</taxon>
        <taxon>Burkholderia</taxon>
        <taxon>Burkholderia cepacia complex</taxon>
    </lineage>
</organism>